<protein>
    <submittedName>
        <fullName evidence="2">Uncharacterized protein</fullName>
    </submittedName>
</protein>
<reference evidence="2" key="1">
    <citation type="submission" date="2022-11" db="UniProtKB">
        <authorList>
            <consortium name="WormBaseParasite"/>
        </authorList>
    </citation>
    <scope>IDENTIFICATION</scope>
</reference>
<keyword evidence="1" id="KW-1185">Reference proteome</keyword>
<sequence length="91" mass="10473">MYKGIGCPGARFRQADTLSENFSSTVIKEITSDICNTCSQLFPEKWYLKNATESTKSEPGTTCYTISCCKTKIFDIKNKWTINWMRHKQAF</sequence>
<evidence type="ECO:0000313" key="2">
    <source>
        <dbReference type="WBParaSite" id="nRc.2.0.1.t17050-RA"/>
    </source>
</evidence>
<dbReference type="Proteomes" id="UP000887565">
    <property type="component" value="Unplaced"/>
</dbReference>
<dbReference type="WBParaSite" id="nRc.2.0.1.t17050-RA">
    <property type="protein sequence ID" value="nRc.2.0.1.t17050-RA"/>
    <property type="gene ID" value="nRc.2.0.1.g17050"/>
</dbReference>
<dbReference type="AlphaFoldDB" id="A0A915IT55"/>
<accession>A0A915IT55</accession>
<proteinExistence type="predicted"/>
<organism evidence="1 2">
    <name type="scientific">Romanomermis culicivorax</name>
    <name type="common">Nematode worm</name>
    <dbReference type="NCBI Taxonomy" id="13658"/>
    <lineage>
        <taxon>Eukaryota</taxon>
        <taxon>Metazoa</taxon>
        <taxon>Ecdysozoa</taxon>
        <taxon>Nematoda</taxon>
        <taxon>Enoplea</taxon>
        <taxon>Dorylaimia</taxon>
        <taxon>Mermithida</taxon>
        <taxon>Mermithoidea</taxon>
        <taxon>Mermithidae</taxon>
        <taxon>Romanomermis</taxon>
    </lineage>
</organism>
<evidence type="ECO:0000313" key="1">
    <source>
        <dbReference type="Proteomes" id="UP000887565"/>
    </source>
</evidence>
<name>A0A915IT55_ROMCU</name>